<dbReference type="GO" id="GO:0005737">
    <property type="term" value="C:cytoplasm"/>
    <property type="evidence" value="ECO:0007669"/>
    <property type="project" value="UniProtKB-SubCell"/>
</dbReference>
<evidence type="ECO:0000256" key="6">
    <source>
        <dbReference type="ARBA" id="ARBA00022603"/>
    </source>
</evidence>
<dbReference type="OrthoDB" id="3501659at2"/>
<keyword evidence="6 12" id="KW-0489">Methyltransferase</keyword>
<evidence type="ECO:0000256" key="2">
    <source>
        <dbReference type="ARBA" id="ARBA00005369"/>
    </source>
</evidence>
<dbReference type="EC" id="2.1.1.77" evidence="3"/>
<comment type="subcellular location">
    <subcellularLocation>
        <location evidence="1">Cytoplasm</location>
    </subcellularLocation>
</comment>
<dbReference type="GO" id="GO:0004719">
    <property type="term" value="F:protein-L-isoaspartate (D-aspartate) O-methyltransferase activity"/>
    <property type="evidence" value="ECO:0007669"/>
    <property type="project" value="UniProtKB-EC"/>
</dbReference>
<evidence type="ECO:0000313" key="13">
    <source>
        <dbReference type="Proteomes" id="UP000251891"/>
    </source>
</evidence>
<accession>A0A365GZE6</accession>
<evidence type="ECO:0000256" key="9">
    <source>
        <dbReference type="ARBA" id="ARBA00030757"/>
    </source>
</evidence>
<evidence type="ECO:0000256" key="8">
    <source>
        <dbReference type="ARBA" id="ARBA00022691"/>
    </source>
</evidence>
<evidence type="ECO:0000256" key="11">
    <source>
        <dbReference type="ARBA" id="ARBA00031350"/>
    </source>
</evidence>
<dbReference type="EMBL" id="QLYX01000014">
    <property type="protein sequence ID" value="RAY12192.1"/>
    <property type="molecule type" value="Genomic_DNA"/>
</dbReference>
<organism evidence="12 13">
    <name type="scientific">Actinomadura craniellae</name>
    <dbReference type="NCBI Taxonomy" id="2231787"/>
    <lineage>
        <taxon>Bacteria</taxon>
        <taxon>Bacillati</taxon>
        <taxon>Actinomycetota</taxon>
        <taxon>Actinomycetes</taxon>
        <taxon>Streptosporangiales</taxon>
        <taxon>Thermomonosporaceae</taxon>
        <taxon>Actinomadura</taxon>
    </lineage>
</organism>
<evidence type="ECO:0000256" key="1">
    <source>
        <dbReference type="ARBA" id="ARBA00004496"/>
    </source>
</evidence>
<dbReference type="CDD" id="cd02440">
    <property type="entry name" value="AdoMet_MTases"/>
    <property type="match status" value="1"/>
</dbReference>
<evidence type="ECO:0000256" key="10">
    <source>
        <dbReference type="ARBA" id="ARBA00031323"/>
    </source>
</evidence>
<dbReference type="Proteomes" id="UP000251891">
    <property type="component" value="Unassembled WGS sequence"/>
</dbReference>
<evidence type="ECO:0000256" key="5">
    <source>
        <dbReference type="ARBA" id="ARBA00022490"/>
    </source>
</evidence>
<evidence type="ECO:0000256" key="7">
    <source>
        <dbReference type="ARBA" id="ARBA00022679"/>
    </source>
</evidence>
<dbReference type="Gene3D" id="3.40.50.150">
    <property type="entry name" value="Vaccinia Virus protein VP39"/>
    <property type="match status" value="1"/>
</dbReference>
<dbReference type="RefSeq" id="WP_111870683.1">
    <property type="nucleotide sequence ID" value="NZ_QLYX01000014.1"/>
</dbReference>
<comment type="caution">
    <text evidence="12">The sequence shown here is derived from an EMBL/GenBank/DDBJ whole genome shotgun (WGS) entry which is preliminary data.</text>
</comment>
<keyword evidence="7 12" id="KW-0808">Transferase</keyword>
<dbReference type="InterPro" id="IPR029063">
    <property type="entry name" value="SAM-dependent_MTases_sf"/>
</dbReference>
<reference evidence="12 13" key="1">
    <citation type="submission" date="2018-06" db="EMBL/GenBank/DDBJ databases">
        <title>Actinomadura craniellae sp. nov. isolated from marine sponge Craniella sp.</title>
        <authorList>
            <person name="Li L."/>
            <person name="Xu Q.H."/>
            <person name="Lin H.W."/>
            <person name="Lu Y.H."/>
        </authorList>
    </citation>
    <scope>NUCLEOTIDE SEQUENCE [LARGE SCALE GENOMIC DNA]</scope>
    <source>
        <strain evidence="12 13">LHW63021</strain>
    </source>
</reference>
<evidence type="ECO:0000256" key="4">
    <source>
        <dbReference type="ARBA" id="ARBA00013346"/>
    </source>
</evidence>
<name>A0A365GZE6_9ACTN</name>
<dbReference type="AlphaFoldDB" id="A0A365GZE6"/>
<dbReference type="PANTHER" id="PTHR11579:SF0">
    <property type="entry name" value="PROTEIN-L-ISOASPARTATE(D-ASPARTATE) O-METHYLTRANSFERASE"/>
    <property type="match status" value="1"/>
</dbReference>
<comment type="similarity">
    <text evidence="2">Belongs to the methyltransferase superfamily. L-isoaspartyl/D-aspartyl protein methyltransferase family.</text>
</comment>
<keyword evidence="8" id="KW-0949">S-adenosyl-L-methionine</keyword>
<keyword evidence="5" id="KW-0963">Cytoplasm</keyword>
<evidence type="ECO:0000256" key="3">
    <source>
        <dbReference type="ARBA" id="ARBA00011890"/>
    </source>
</evidence>
<proteinExistence type="inferred from homology"/>
<keyword evidence="13" id="KW-1185">Reference proteome</keyword>
<dbReference type="Pfam" id="PF01135">
    <property type="entry name" value="PCMT"/>
    <property type="match status" value="1"/>
</dbReference>
<gene>
    <name evidence="12" type="ORF">DPM19_26070</name>
</gene>
<protein>
    <recommendedName>
        <fullName evidence="4">Protein-L-isoaspartate O-methyltransferase</fullName>
        <ecNumber evidence="3">2.1.1.77</ecNumber>
    </recommendedName>
    <alternativeName>
        <fullName evidence="11">L-isoaspartyl protein carboxyl methyltransferase</fullName>
    </alternativeName>
    <alternativeName>
        <fullName evidence="9">Protein L-isoaspartyl methyltransferase</fullName>
    </alternativeName>
    <alternativeName>
        <fullName evidence="10">Protein-beta-aspartate methyltransferase</fullName>
    </alternativeName>
</protein>
<sequence length="391" mass="42648">MTRPNIGEQINGLCDLLAEQGDLLDPAWRAALNAVPRHLFAPIRAWAMPDSDEPDHLIDRAVSPAAWWDAVYSDTAIITQIDDGRSDPTHAGTYTSSCSAPGTVMNFLHALALRDDDRVLEIGTGTGWTAALLSHRVGADQVTSIEIDAQVSEQAAANLAATGYAPHLIVGNGAAGWPEAGPYDRVHAACGVTSVPYAWVEQTRPGGVIVCPWTPAYGNGQLARLTVTGDGRAIGTFPHFANYMMLRSQRVSHDPIRAFVGGTEEQAVRTETSLDPRTVAWDSYAADLVIGALVPGVSKRMCAAEDGSGEWTFWLLEAITDRDRSWASVDYEPGVPRYLVEQYGPRRLWDEVENAYLRWVSWGRPARDRFGLTVAPDGERLWLDDPTRVIG</sequence>
<dbReference type="SUPFAM" id="SSF53335">
    <property type="entry name" value="S-adenosyl-L-methionine-dependent methyltransferases"/>
    <property type="match status" value="1"/>
</dbReference>
<evidence type="ECO:0000313" key="12">
    <source>
        <dbReference type="EMBL" id="RAY12192.1"/>
    </source>
</evidence>
<dbReference type="InterPro" id="IPR000682">
    <property type="entry name" value="PCMT"/>
</dbReference>
<dbReference type="PANTHER" id="PTHR11579">
    <property type="entry name" value="PROTEIN-L-ISOASPARTATE O-METHYLTRANSFERASE"/>
    <property type="match status" value="1"/>
</dbReference>
<dbReference type="GO" id="GO:0032259">
    <property type="term" value="P:methylation"/>
    <property type="evidence" value="ECO:0007669"/>
    <property type="project" value="UniProtKB-KW"/>
</dbReference>